<dbReference type="AlphaFoldDB" id="A0A543CFY1"/>
<proteinExistence type="predicted"/>
<name>A0A543CFY1_9ACTN</name>
<dbReference type="Proteomes" id="UP000316096">
    <property type="component" value="Unassembled WGS sequence"/>
</dbReference>
<comment type="caution">
    <text evidence="1">The sequence shown here is derived from an EMBL/GenBank/DDBJ whole genome shotgun (WGS) entry which is preliminary data.</text>
</comment>
<keyword evidence="2" id="KW-1185">Reference proteome</keyword>
<sequence>MLEATRQYVRMVREEVWFAPVVRIKGRGRYAFLLAWRLDKHGRWRGHVAWLVREQVLWKGIDVWMRAEDLERVQGQDYRRVPRRIDGDAPF</sequence>
<evidence type="ECO:0000313" key="2">
    <source>
        <dbReference type="Proteomes" id="UP000316096"/>
    </source>
</evidence>
<gene>
    <name evidence="1" type="ORF">FB559_1544</name>
</gene>
<dbReference type="EMBL" id="VFOZ01000001">
    <property type="protein sequence ID" value="TQL96026.1"/>
    <property type="molecule type" value="Genomic_DNA"/>
</dbReference>
<reference evidence="1 2" key="1">
    <citation type="submission" date="2019-06" db="EMBL/GenBank/DDBJ databases">
        <title>Sequencing the genomes of 1000 actinobacteria strains.</title>
        <authorList>
            <person name="Klenk H.-P."/>
        </authorList>
    </citation>
    <scope>NUCLEOTIDE SEQUENCE [LARGE SCALE GENOMIC DNA]</scope>
    <source>
        <strain evidence="1 2">DSM 102200</strain>
    </source>
</reference>
<accession>A0A543CFY1</accession>
<evidence type="ECO:0000313" key="1">
    <source>
        <dbReference type="EMBL" id="TQL96026.1"/>
    </source>
</evidence>
<organism evidence="1 2">
    <name type="scientific">Actinoallomurus bryophytorum</name>
    <dbReference type="NCBI Taxonomy" id="1490222"/>
    <lineage>
        <taxon>Bacteria</taxon>
        <taxon>Bacillati</taxon>
        <taxon>Actinomycetota</taxon>
        <taxon>Actinomycetes</taxon>
        <taxon>Streptosporangiales</taxon>
        <taxon>Thermomonosporaceae</taxon>
        <taxon>Actinoallomurus</taxon>
    </lineage>
</organism>
<protein>
    <submittedName>
        <fullName evidence="1">Uncharacterized protein</fullName>
    </submittedName>
</protein>